<dbReference type="GO" id="GO:0006508">
    <property type="term" value="P:proteolysis"/>
    <property type="evidence" value="ECO:0007669"/>
    <property type="project" value="InterPro"/>
</dbReference>
<gene>
    <name evidence="3" type="primary">dapb3-L</name>
    <name evidence="3" type="ORF">Hamer_G022097</name>
</gene>
<dbReference type="Pfam" id="PF00326">
    <property type="entry name" value="Peptidase_S9"/>
    <property type="match status" value="1"/>
</dbReference>
<dbReference type="SUPFAM" id="SSF53474">
    <property type="entry name" value="alpha/beta-Hydrolases"/>
    <property type="match status" value="1"/>
</dbReference>
<dbReference type="Gene3D" id="3.40.50.1820">
    <property type="entry name" value="alpha/beta hydrolase"/>
    <property type="match status" value="1"/>
</dbReference>
<protein>
    <submittedName>
        <fullName evidence="3">Dipeptidyl aminopeptidase BIII-like</fullName>
    </submittedName>
</protein>
<keyword evidence="3" id="KW-0645">Protease</keyword>
<keyword evidence="3" id="KW-0378">Hydrolase</keyword>
<evidence type="ECO:0000313" key="4">
    <source>
        <dbReference type="Proteomes" id="UP000747542"/>
    </source>
</evidence>
<reference evidence="3" key="1">
    <citation type="journal article" date="2021" name="Sci. Adv.">
        <title>The American lobster genome reveals insights on longevity, neural, and immune adaptations.</title>
        <authorList>
            <person name="Polinski J.M."/>
            <person name="Zimin A.V."/>
            <person name="Clark K.F."/>
            <person name="Kohn A.B."/>
            <person name="Sadowski N."/>
            <person name="Timp W."/>
            <person name="Ptitsyn A."/>
            <person name="Khanna P."/>
            <person name="Romanova D.Y."/>
            <person name="Williams P."/>
            <person name="Greenwood S.J."/>
            <person name="Moroz L.L."/>
            <person name="Walt D.R."/>
            <person name="Bodnar A.G."/>
        </authorList>
    </citation>
    <scope>NUCLEOTIDE SEQUENCE</scope>
    <source>
        <strain evidence="3">GMGI-L3</strain>
    </source>
</reference>
<feature type="signal peptide" evidence="1">
    <location>
        <begin position="1"/>
        <end position="21"/>
    </location>
</feature>
<dbReference type="InterPro" id="IPR050585">
    <property type="entry name" value="Xaa-Pro_dipeptidyl-ppase/CocE"/>
</dbReference>
<dbReference type="Proteomes" id="UP000747542">
    <property type="component" value="Unassembled WGS sequence"/>
</dbReference>
<keyword evidence="3" id="KW-0031">Aminopeptidase</keyword>
<feature type="chain" id="PRO_5035307721" evidence="1">
    <location>
        <begin position="22"/>
        <end position="743"/>
    </location>
</feature>
<dbReference type="EMBL" id="JAHLQT010031890">
    <property type="protein sequence ID" value="KAG7159871.1"/>
    <property type="molecule type" value="Genomic_DNA"/>
</dbReference>
<dbReference type="AlphaFoldDB" id="A0A8J5JLR7"/>
<evidence type="ECO:0000313" key="3">
    <source>
        <dbReference type="EMBL" id="KAG7159871.1"/>
    </source>
</evidence>
<dbReference type="InterPro" id="IPR029058">
    <property type="entry name" value="AB_hydrolase_fold"/>
</dbReference>
<dbReference type="SUPFAM" id="SSF82171">
    <property type="entry name" value="DPP6 N-terminal domain-like"/>
    <property type="match status" value="1"/>
</dbReference>
<name>A0A8J5JLR7_HOMAM</name>
<organism evidence="3 4">
    <name type="scientific">Homarus americanus</name>
    <name type="common">American lobster</name>
    <dbReference type="NCBI Taxonomy" id="6706"/>
    <lineage>
        <taxon>Eukaryota</taxon>
        <taxon>Metazoa</taxon>
        <taxon>Ecdysozoa</taxon>
        <taxon>Arthropoda</taxon>
        <taxon>Crustacea</taxon>
        <taxon>Multicrustacea</taxon>
        <taxon>Malacostraca</taxon>
        <taxon>Eumalacostraca</taxon>
        <taxon>Eucarida</taxon>
        <taxon>Decapoda</taxon>
        <taxon>Pleocyemata</taxon>
        <taxon>Astacidea</taxon>
        <taxon>Nephropoidea</taxon>
        <taxon>Nephropidae</taxon>
        <taxon>Homarus</taxon>
    </lineage>
</organism>
<dbReference type="PANTHER" id="PTHR43056">
    <property type="entry name" value="PEPTIDASE S9 PROLYL OLIGOPEPTIDASE"/>
    <property type="match status" value="1"/>
</dbReference>
<keyword evidence="4" id="KW-1185">Reference proteome</keyword>
<evidence type="ECO:0000256" key="1">
    <source>
        <dbReference type="SAM" id="SignalP"/>
    </source>
</evidence>
<dbReference type="InterPro" id="IPR001375">
    <property type="entry name" value="Peptidase_S9_cat"/>
</dbReference>
<sequence>MRMSEVHFLLLLLCLLPSVESLLHDNPPLAPAVGEHYHQDDNTSTEGVVVLNLDQQMFIPTLPPIERVDPVIGLGRYDLKIHSTTEDSPGILTIGTESPWEDEEFKSSQEAAYGTWRSPITSDVVVTPTNVIAEPPQVDPVTGYVFWCEQISKDGYRNAVFHYNPETRETVRWTGREYDVRTKLQEHAGGSFTIYNNSLFFSHGDDGAIYRQDGPTATPVKLTNSPSRKYGDVVYTPQWNSLFFVMEEMESVEEGKPGRPKYSIAMVDASTGTEEVLVGYANNFATPRISQDGNFLPWDETKMFVAEIKNKNGKLAIIRFFQHGSMMMPSFDQNNELFYVHDSTGWWNLYRVTRRGFEINLTPESREIRLFTFCRLGRQAYAVNPRIGSNEAVVICGHDLTVVDLMKEKRRVIKTGYTSYSLGVAYSRDGTKVYVVAGDGLRNPRLVEVEVKTGVTRVVSGAADLQVDVGYLSTARLIQFPTTQGDFAYGYLYMPKNKDYQAPAGTKPPLLVKVHEGPTGAASAILNLGYQFFTSRGFAILDVDYRGSTGYGKIYRNKLNEMFVMGFQENLVDPDKLCIDGSSTSAYTTLSALTIAESVFKAGASYYGVSDPLMLATNIPKFKKNYVETLIGNPDKHKDRYVTRSPLKNYERLEVPTLFFHGTEDKIVPASQARNMYELVRSKGLPAAFVLFQGEGHGFTNPENLKRALEAEFFFFAQVFNFTPADITSDVVIDNLETWKSTQ</sequence>
<feature type="domain" description="Peptidase S9 prolyl oligopeptidase catalytic" evidence="2">
    <location>
        <begin position="530"/>
        <end position="721"/>
    </location>
</feature>
<evidence type="ECO:0000259" key="2">
    <source>
        <dbReference type="Pfam" id="PF00326"/>
    </source>
</evidence>
<dbReference type="GO" id="GO:0004177">
    <property type="term" value="F:aminopeptidase activity"/>
    <property type="evidence" value="ECO:0007669"/>
    <property type="project" value="UniProtKB-KW"/>
</dbReference>
<dbReference type="GO" id="GO:0008236">
    <property type="term" value="F:serine-type peptidase activity"/>
    <property type="evidence" value="ECO:0007669"/>
    <property type="project" value="InterPro"/>
</dbReference>
<accession>A0A8J5JLR7</accession>
<dbReference type="PANTHER" id="PTHR43056:SF5">
    <property type="entry name" value="PEPTIDASE S9 PROLYL OLIGOPEPTIDASE CATALYTIC DOMAIN-CONTAINING PROTEIN"/>
    <property type="match status" value="1"/>
</dbReference>
<proteinExistence type="predicted"/>
<keyword evidence="1" id="KW-0732">Signal</keyword>
<comment type="caution">
    <text evidence="3">The sequence shown here is derived from an EMBL/GenBank/DDBJ whole genome shotgun (WGS) entry which is preliminary data.</text>
</comment>